<dbReference type="Proteomes" id="UP001479290">
    <property type="component" value="Unassembled WGS sequence"/>
</dbReference>
<accession>A0AAW1ZMA2</accession>
<organism evidence="1 2">
    <name type="scientific">Culter alburnus</name>
    <name type="common">Topmouth culter</name>
    <dbReference type="NCBI Taxonomy" id="194366"/>
    <lineage>
        <taxon>Eukaryota</taxon>
        <taxon>Metazoa</taxon>
        <taxon>Chordata</taxon>
        <taxon>Craniata</taxon>
        <taxon>Vertebrata</taxon>
        <taxon>Euteleostomi</taxon>
        <taxon>Actinopterygii</taxon>
        <taxon>Neopterygii</taxon>
        <taxon>Teleostei</taxon>
        <taxon>Ostariophysi</taxon>
        <taxon>Cypriniformes</taxon>
        <taxon>Xenocyprididae</taxon>
        <taxon>Xenocypridinae</taxon>
        <taxon>Culter</taxon>
    </lineage>
</organism>
<sequence length="117" mass="13064">VTPTGAVRLPEESVRCETREPCHNAVSSETNLAAAPMPLQLPRAEGITTNFRAAAFEDLGKVKKKDILWFKYSNRDLQHTLEETTLFFLCPGTGHMKTISSVWRDARGPFSSASRDR</sequence>
<comment type="caution">
    <text evidence="1">The sequence shown here is derived from an EMBL/GenBank/DDBJ whole genome shotgun (WGS) entry which is preliminary data.</text>
</comment>
<proteinExistence type="predicted"/>
<name>A0AAW1ZMA2_CULAL</name>
<dbReference type="EMBL" id="JAWDJR010000016">
    <property type="protein sequence ID" value="KAK9961474.1"/>
    <property type="molecule type" value="Genomic_DNA"/>
</dbReference>
<reference evidence="1 2" key="1">
    <citation type="submission" date="2024-05" db="EMBL/GenBank/DDBJ databases">
        <title>A high-quality chromosomal-level genome assembly of Topmouth culter (Culter alburnus).</title>
        <authorList>
            <person name="Zhao H."/>
        </authorList>
    </citation>
    <scope>NUCLEOTIDE SEQUENCE [LARGE SCALE GENOMIC DNA]</scope>
    <source>
        <strain evidence="1">CATC2023</strain>
        <tissue evidence="1">Muscle</tissue>
    </source>
</reference>
<evidence type="ECO:0000313" key="2">
    <source>
        <dbReference type="Proteomes" id="UP001479290"/>
    </source>
</evidence>
<protein>
    <submittedName>
        <fullName evidence="1">Uncharacterized protein</fullName>
    </submittedName>
</protein>
<dbReference type="AlphaFoldDB" id="A0AAW1ZMA2"/>
<gene>
    <name evidence="1" type="ORF">ABG768_009261</name>
</gene>
<feature type="non-terminal residue" evidence="1">
    <location>
        <position position="117"/>
    </location>
</feature>
<keyword evidence="2" id="KW-1185">Reference proteome</keyword>
<feature type="non-terminal residue" evidence="1">
    <location>
        <position position="1"/>
    </location>
</feature>
<evidence type="ECO:0000313" key="1">
    <source>
        <dbReference type="EMBL" id="KAK9961474.1"/>
    </source>
</evidence>